<comment type="caution">
    <text evidence="4">The sequence shown here is derived from an EMBL/GenBank/DDBJ whole genome shotgun (WGS) entry which is preliminary data.</text>
</comment>
<feature type="domain" description="tRNA(Ile)-lysidine/2-thiocytidine synthase N-terminal" evidence="3">
    <location>
        <begin position="33"/>
        <end position="191"/>
    </location>
</feature>
<evidence type="ECO:0000313" key="5">
    <source>
        <dbReference type="Proteomes" id="UP001204579"/>
    </source>
</evidence>
<dbReference type="SUPFAM" id="SSF52402">
    <property type="entry name" value="Adenine nucleotide alpha hydrolases-like"/>
    <property type="match status" value="1"/>
</dbReference>
<dbReference type="PANTHER" id="PTHR43686">
    <property type="entry name" value="SULFURTRANSFERASE-RELATED"/>
    <property type="match status" value="1"/>
</dbReference>
<dbReference type="PANTHER" id="PTHR43686:SF1">
    <property type="entry name" value="AMINOTRAN_5 DOMAIN-CONTAINING PROTEIN"/>
    <property type="match status" value="1"/>
</dbReference>
<evidence type="ECO:0000313" key="4">
    <source>
        <dbReference type="EMBL" id="MCR8872852.1"/>
    </source>
</evidence>
<reference evidence="4 5" key="1">
    <citation type="submission" date="2022-08" db="EMBL/GenBank/DDBJ databases">
        <authorList>
            <person name="Zeman M."/>
            <person name="Kubasova T."/>
        </authorList>
    </citation>
    <scope>NUCLEOTIDE SEQUENCE [LARGE SCALE GENOMIC DNA]</scope>
    <source>
        <strain evidence="4 5">ET62</strain>
    </source>
</reference>
<dbReference type="AlphaFoldDB" id="A0AAW5N0U5"/>
<dbReference type="Gene3D" id="3.40.50.620">
    <property type="entry name" value="HUPs"/>
    <property type="match status" value="1"/>
</dbReference>
<feature type="binding site" evidence="2">
    <location>
        <position position="69"/>
    </location>
    <ligand>
        <name>ATP</name>
        <dbReference type="ChEBI" id="CHEBI:30616"/>
    </ligand>
</feature>
<feature type="binding site" evidence="2">
    <location>
        <position position="43"/>
    </location>
    <ligand>
        <name>ATP</name>
        <dbReference type="ChEBI" id="CHEBI:30616"/>
    </ligand>
</feature>
<dbReference type="InterPro" id="IPR011063">
    <property type="entry name" value="TilS/TtcA_N"/>
</dbReference>
<feature type="binding site" evidence="2">
    <location>
        <position position="143"/>
    </location>
    <ligand>
        <name>ATP</name>
        <dbReference type="ChEBI" id="CHEBI:30616"/>
    </ligand>
</feature>
<evidence type="ECO:0000259" key="3">
    <source>
        <dbReference type="Pfam" id="PF01171"/>
    </source>
</evidence>
<protein>
    <submittedName>
        <fullName evidence="4">tRNA 2-thiocytidine biosynthesis TtcA family protein</fullName>
    </submittedName>
</protein>
<dbReference type="GO" id="GO:0005524">
    <property type="term" value="F:ATP binding"/>
    <property type="evidence" value="ECO:0007669"/>
    <property type="project" value="UniProtKB-KW"/>
</dbReference>
<dbReference type="EMBL" id="JANRHJ010000002">
    <property type="protein sequence ID" value="MCR8872852.1"/>
    <property type="molecule type" value="Genomic_DNA"/>
</dbReference>
<keyword evidence="2" id="KW-0547">Nucleotide-binding</keyword>
<proteinExistence type="predicted"/>
<dbReference type="InterPro" id="IPR014729">
    <property type="entry name" value="Rossmann-like_a/b/a_fold"/>
</dbReference>
<organism evidence="4 5">
    <name type="scientific">Phocaeicola barnesiae</name>
    <dbReference type="NCBI Taxonomy" id="376804"/>
    <lineage>
        <taxon>Bacteria</taxon>
        <taxon>Pseudomonadati</taxon>
        <taxon>Bacteroidota</taxon>
        <taxon>Bacteroidia</taxon>
        <taxon>Bacteroidales</taxon>
        <taxon>Bacteroidaceae</taxon>
        <taxon>Phocaeicola</taxon>
    </lineage>
</organism>
<keyword evidence="5" id="KW-1185">Reference proteome</keyword>
<dbReference type="RefSeq" id="WP_258335284.1">
    <property type="nucleotide sequence ID" value="NZ_JANRHJ010000002.1"/>
</dbReference>
<feature type="binding site" evidence="2">
    <location>
        <begin position="37"/>
        <end position="39"/>
    </location>
    <ligand>
        <name>ATP</name>
        <dbReference type="ChEBI" id="CHEBI:30616"/>
    </ligand>
</feature>
<dbReference type="GO" id="GO:0016740">
    <property type="term" value="F:transferase activity"/>
    <property type="evidence" value="ECO:0007669"/>
    <property type="project" value="UniProtKB-KW"/>
</dbReference>
<dbReference type="InterPro" id="IPR035107">
    <property type="entry name" value="tRNA_thiolation_TtcA_Ctu1"/>
</dbReference>
<dbReference type="GO" id="GO:0008033">
    <property type="term" value="P:tRNA processing"/>
    <property type="evidence" value="ECO:0007669"/>
    <property type="project" value="InterPro"/>
</dbReference>
<dbReference type="PIRSF" id="PIRSF004976">
    <property type="entry name" value="ATPase_YdaO"/>
    <property type="match status" value="1"/>
</dbReference>
<name>A0AAW5N0U5_9BACT</name>
<evidence type="ECO:0000256" key="2">
    <source>
        <dbReference type="PIRSR" id="PIRSR004976-51"/>
    </source>
</evidence>
<keyword evidence="1" id="KW-0808">Transferase</keyword>
<gene>
    <name evidence="4" type="ORF">NW209_02245</name>
</gene>
<evidence type="ECO:0000256" key="1">
    <source>
        <dbReference type="ARBA" id="ARBA00022679"/>
    </source>
</evidence>
<dbReference type="Proteomes" id="UP001204579">
    <property type="component" value="Unassembled WGS sequence"/>
</dbReference>
<feature type="binding site" evidence="2">
    <location>
        <position position="138"/>
    </location>
    <ligand>
        <name>ATP</name>
        <dbReference type="ChEBI" id="CHEBI:30616"/>
    </ligand>
</feature>
<dbReference type="CDD" id="cd24138">
    <property type="entry name" value="TtcA-like"/>
    <property type="match status" value="1"/>
</dbReference>
<accession>A0AAW5N0U5</accession>
<keyword evidence="2" id="KW-0067">ATP-binding</keyword>
<dbReference type="Pfam" id="PF01171">
    <property type="entry name" value="ATP_bind_3"/>
    <property type="match status" value="1"/>
</dbReference>
<sequence>MGKLTEEAKLMRRIEQRFMKGIVQYGLIEEGDKILVGLSGGKDSLALLELLARRSRIYKPRFSVVAVHVVMTNIAYESDMDYLRTYAEGLGVPFVRYETSFDPSTDNRKSPCFLCSWNRRKALFTVAKEQGCNKIALGHHMDDILETLLMNMTFQGAFSTMPPRLVMRKFDMTIIRPMCLVHESDLVEMAALRGYRKQIKNCPYEKDSHRSEMKDVLKRLEEMNPEARFSLWSSMNNVQADLLPVEVGEQEKE</sequence>